<dbReference type="RefSeq" id="WP_097442210.1">
    <property type="nucleotide sequence ID" value="NZ_NBWU01000001.1"/>
</dbReference>
<organism evidence="4 5">
    <name type="scientific">Sediminicola luteus</name>
    <dbReference type="NCBI Taxonomy" id="319238"/>
    <lineage>
        <taxon>Bacteria</taxon>
        <taxon>Pseudomonadati</taxon>
        <taxon>Bacteroidota</taxon>
        <taxon>Flavobacteriia</taxon>
        <taxon>Flavobacteriales</taxon>
        <taxon>Flavobacteriaceae</taxon>
        <taxon>Sediminicola</taxon>
    </lineage>
</organism>
<accession>A0A2A4GCL5</accession>
<dbReference type="AlphaFoldDB" id="A0A2A4GCL5"/>
<evidence type="ECO:0000313" key="5">
    <source>
        <dbReference type="Proteomes" id="UP000219559"/>
    </source>
</evidence>
<dbReference type="SUPFAM" id="SSF53474">
    <property type="entry name" value="alpha/beta-Hydrolases"/>
    <property type="match status" value="1"/>
</dbReference>
<proteinExistence type="predicted"/>
<dbReference type="InterPro" id="IPR029058">
    <property type="entry name" value="AB_hydrolase_fold"/>
</dbReference>
<dbReference type="GO" id="GO:0016042">
    <property type="term" value="P:lipid catabolic process"/>
    <property type="evidence" value="ECO:0007669"/>
    <property type="project" value="UniProtKB-KW"/>
</dbReference>
<comment type="caution">
    <text evidence="4">The sequence shown here is derived from an EMBL/GenBank/DDBJ whole genome shotgun (WGS) entry which is preliminary data.</text>
</comment>
<keyword evidence="5" id="KW-1185">Reference proteome</keyword>
<dbReference type="OrthoDB" id="9780932at2"/>
<evidence type="ECO:0000256" key="1">
    <source>
        <dbReference type="ARBA" id="ARBA00022963"/>
    </source>
</evidence>
<evidence type="ECO:0000313" key="4">
    <source>
        <dbReference type="EMBL" id="PCE66689.1"/>
    </source>
</evidence>
<dbReference type="Gene3D" id="3.40.50.1820">
    <property type="entry name" value="alpha/beta hydrolase"/>
    <property type="match status" value="1"/>
</dbReference>
<name>A0A2A4GCL5_9FLAO</name>
<dbReference type="PANTHER" id="PTHR11005">
    <property type="entry name" value="LYSOSOMAL ACID LIPASE-RELATED"/>
    <property type="match status" value="1"/>
</dbReference>
<dbReference type="Pfam" id="PF00561">
    <property type="entry name" value="Abhydrolase_1"/>
    <property type="match status" value="1"/>
</dbReference>
<evidence type="ECO:0000259" key="3">
    <source>
        <dbReference type="Pfam" id="PF00561"/>
    </source>
</evidence>
<dbReference type="Proteomes" id="UP000219559">
    <property type="component" value="Unassembled WGS sequence"/>
</dbReference>
<keyword evidence="2" id="KW-0443">Lipid metabolism</keyword>
<keyword evidence="1" id="KW-0442">Lipid degradation</keyword>
<feature type="domain" description="AB hydrolase-1" evidence="3">
    <location>
        <begin position="31"/>
        <end position="124"/>
    </location>
</feature>
<gene>
    <name evidence="4" type="ORF">B7P33_05200</name>
</gene>
<dbReference type="EMBL" id="NBWU01000001">
    <property type="protein sequence ID" value="PCE66689.1"/>
    <property type="molecule type" value="Genomic_DNA"/>
</dbReference>
<evidence type="ECO:0000256" key="2">
    <source>
        <dbReference type="ARBA" id="ARBA00023098"/>
    </source>
</evidence>
<protein>
    <recommendedName>
        <fullName evidence="3">AB hydrolase-1 domain-containing protein</fullName>
    </recommendedName>
</protein>
<sequence length="284" mass="31906">MNPVKINIHAADGTALALWHLQPKGTSLGKHLFISHGTFSNKDICLPLAQSFADRGYDCYILEWRGHGDSETPKTKFDLETVALQDYPAAFAYLFDNRGIDKISTLTHSGGGLCLAMCLIKHPEYLCRIRTSLLFACQGFGAATSTRAYLKILMGKWAAKIMGFIPGPLNGLGPHNETYHFMRPWFQWNLKRKFYGAQNFDYGKRLPKINYPILSLAGTGDHFIAPEQGCREFLEAFENPNNQLQLCGIAEGFSEDYDHARVFLSSTAAQEIWPLAQDWIAQNH</sequence>
<reference evidence="4 5" key="1">
    <citation type="submission" date="2017-04" db="EMBL/GenBank/DDBJ databases">
        <title>A new member of the family Flavobacteriaceae isolated from ascidians.</title>
        <authorList>
            <person name="Chen L."/>
        </authorList>
    </citation>
    <scope>NUCLEOTIDE SEQUENCE [LARGE SCALE GENOMIC DNA]</scope>
    <source>
        <strain evidence="4 5">HQA918</strain>
    </source>
</reference>
<dbReference type="InterPro" id="IPR000073">
    <property type="entry name" value="AB_hydrolase_1"/>
</dbReference>